<feature type="active site" evidence="1">
    <location>
        <position position="119"/>
    </location>
</feature>
<comment type="subcellular location">
    <subcellularLocation>
        <location evidence="1">Cell membrane</location>
        <topology evidence="1">Peripheral membrane protein</topology>
    </subcellularLocation>
</comment>
<dbReference type="InterPro" id="IPR030872">
    <property type="entry name" value="Cardiolipin_synth_ClsB"/>
</dbReference>
<organism evidence="3 4">
    <name type="scientific">Jeongeupia chitinilytica</name>
    <dbReference type="NCBI Taxonomy" id="1041641"/>
    <lineage>
        <taxon>Bacteria</taxon>
        <taxon>Pseudomonadati</taxon>
        <taxon>Pseudomonadota</taxon>
        <taxon>Betaproteobacteria</taxon>
        <taxon>Neisseriales</taxon>
        <taxon>Chitinibacteraceae</taxon>
        <taxon>Jeongeupia</taxon>
    </lineage>
</organism>
<dbReference type="Gene3D" id="3.30.870.10">
    <property type="entry name" value="Endonuclease Chain A"/>
    <property type="match status" value="2"/>
</dbReference>
<evidence type="ECO:0000259" key="2">
    <source>
        <dbReference type="PROSITE" id="PS50035"/>
    </source>
</evidence>
<keyword evidence="1" id="KW-1003">Cell membrane</keyword>
<keyword evidence="4" id="KW-1185">Reference proteome</keyword>
<proteinExistence type="inferred from homology"/>
<comment type="similarity">
    <text evidence="1">Belongs to the phospholipase D family. Cardiolipin synthase subfamily. ClsB sub-subfamily.</text>
</comment>
<keyword evidence="1" id="KW-0472">Membrane</keyword>
<dbReference type="HAMAP" id="MF_01917">
    <property type="entry name" value="Cardiolipin_synth_ClsB"/>
    <property type="match status" value="1"/>
</dbReference>
<feature type="domain" description="PLD phosphodiesterase" evidence="2">
    <location>
        <begin position="286"/>
        <end position="313"/>
    </location>
</feature>
<evidence type="ECO:0000256" key="1">
    <source>
        <dbReference type="HAMAP-Rule" id="MF_01917"/>
    </source>
</evidence>
<comment type="catalytic activity">
    <reaction evidence="1">
        <text>2 a 1,2-diacyl-sn-glycero-3-phospho-(1'-sn-glycerol) = a cardiolipin + glycerol</text>
        <dbReference type="Rhea" id="RHEA:31451"/>
        <dbReference type="ChEBI" id="CHEBI:17754"/>
        <dbReference type="ChEBI" id="CHEBI:62237"/>
        <dbReference type="ChEBI" id="CHEBI:64716"/>
    </reaction>
</comment>
<feature type="active site" evidence="1">
    <location>
        <position position="114"/>
    </location>
</feature>
<feature type="domain" description="PLD phosphodiesterase" evidence="2">
    <location>
        <begin position="107"/>
        <end position="134"/>
    </location>
</feature>
<dbReference type="InterPro" id="IPR025202">
    <property type="entry name" value="PLD-like_dom"/>
</dbReference>
<dbReference type="EMBL" id="BMYO01000017">
    <property type="protein sequence ID" value="GHD70034.1"/>
    <property type="molecule type" value="Genomic_DNA"/>
</dbReference>
<name>A0ABQ3H4G5_9NEIS</name>
<gene>
    <name evidence="1 3" type="primary">clsB</name>
    <name evidence="3" type="ORF">GCM10007350_37480</name>
</gene>
<dbReference type="RefSeq" id="WP_189462489.1">
    <property type="nucleotide sequence ID" value="NZ_BMYO01000017.1"/>
</dbReference>
<dbReference type="Proteomes" id="UP000604737">
    <property type="component" value="Unassembled WGS sequence"/>
</dbReference>
<feature type="active site" evidence="1">
    <location>
        <position position="112"/>
    </location>
</feature>
<dbReference type="CDD" id="cd09159">
    <property type="entry name" value="PLDc_ybhO_like_2"/>
    <property type="match status" value="1"/>
</dbReference>
<dbReference type="SUPFAM" id="SSF56024">
    <property type="entry name" value="Phospholipase D/nuclease"/>
    <property type="match status" value="2"/>
</dbReference>
<dbReference type="NCBIfam" id="NF008427">
    <property type="entry name" value="PRK11263.1"/>
    <property type="match status" value="1"/>
</dbReference>
<dbReference type="EC" id="2.7.8.-" evidence="1"/>
<dbReference type="PROSITE" id="PS50035">
    <property type="entry name" value="PLD"/>
    <property type="match status" value="2"/>
</dbReference>
<dbReference type="Pfam" id="PF13091">
    <property type="entry name" value="PLDc_2"/>
    <property type="match status" value="2"/>
</dbReference>
<keyword evidence="1" id="KW-0594">Phospholipid biosynthesis</keyword>
<comment type="caution">
    <text evidence="3">The sequence shown here is derived from an EMBL/GenBank/DDBJ whole genome shotgun (WGS) entry which is preliminary data.</text>
</comment>
<protein>
    <recommendedName>
        <fullName evidence="1">Cardiolipin synthase B</fullName>
        <shortName evidence="1">CL synthase</shortName>
        <ecNumber evidence="1">2.7.8.-</ecNumber>
    </recommendedName>
</protein>
<dbReference type="SMART" id="SM00155">
    <property type="entry name" value="PLDc"/>
    <property type="match status" value="2"/>
</dbReference>
<keyword evidence="1" id="KW-1208">Phospholipid metabolism</keyword>
<dbReference type="PANTHER" id="PTHR21248:SF22">
    <property type="entry name" value="PHOSPHOLIPASE D"/>
    <property type="match status" value="1"/>
</dbReference>
<sequence length="387" mass="44046">MRGFVRGNRLTLLYNGADFFPALIAALDSAQYEIYLESYLFEMDVVGTAVAEALMRAAGRGVQVSLQIDGFGARHFPVEWRKKLAAAGVRQLFFRPEVAPFSLDRQRLRRLHRKLTVVDGRIGFIGGINILSDIDSAELAPRYDYAVRVQGPLVAQMRETVNRVWRHTAWVQLVPEWAKTLPAPPKPAKAGKSLAKLVIRDNFRNRHAIEQEYLRAIETARSEIVIANAYFLPGYRFRHALLRAAERGVNVVLLLQGRVDHALLHYASRGFYRRFLKAGVDIYEYREGFMHAKVAVIDRYWATVGSSNIDPFSLLLAREANVVVRDLGLAEALRDDLHTRLERDSVPIALADLRRGRWLFRILPWISHGIVRVLMAISGYGGRRYLE</sequence>
<keyword evidence="1" id="KW-0808">Transferase</keyword>
<reference evidence="4" key="1">
    <citation type="journal article" date="2019" name="Int. J. Syst. Evol. Microbiol.">
        <title>The Global Catalogue of Microorganisms (GCM) 10K type strain sequencing project: providing services to taxonomists for standard genome sequencing and annotation.</title>
        <authorList>
            <consortium name="The Broad Institute Genomics Platform"/>
            <consortium name="The Broad Institute Genome Sequencing Center for Infectious Disease"/>
            <person name="Wu L."/>
            <person name="Ma J."/>
        </authorList>
    </citation>
    <scope>NUCLEOTIDE SEQUENCE [LARGE SCALE GENOMIC DNA]</scope>
    <source>
        <strain evidence="4">KCTC 23701</strain>
    </source>
</reference>
<feature type="active site" evidence="1">
    <location>
        <position position="293"/>
    </location>
</feature>
<dbReference type="CDD" id="cd09110">
    <property type="entry name" value="PLDc_CLS_1"/>
    <property type="match status" value="1"/>
</dbReference>
<feature type="active site" evidence="1">
    <location>
        <position position="291"/>
    </location>
</feature>
<dbReference type="PANTHER" id="PTHR21248">
    <property type="entry name" value="CARDIOLIPIN SYNTHASE"/>
    <property type="match status" value="1"/>
</dbReference>
<dbReference type="InterPro" id="IPR001736">
    <property type="entry name" value="PLipase_D/transphosphatidylase"/>
</dbReference>
<feature type="active site" evidence="1">
    <location>
        <position position="298"/>
    </location>
</feature>
<accession>A0ABQ3H4G5</accession>
<evidence type="ECO:0000313" key="3">
    <source>
        <dbReference type="EMBL" id="GHD70034.1"/>
    </source>
</evidence>
<keyword evidence="1" id="KW-0443">Lipid metabolism</keyword>
<evidence type="ECO:0000313" key="4">
    <source>
        <dbReference type="Proteomes" id="UP000604737"/>
    </source>
</evidence>
<comment type="function">
    <text evidence="1">Catalyzes the phosphatidyl group transfer from one phosphatidylglycerol molecule to another to form cardiolipin (CL) (diphosphatidylglycerol) and glycerol.</text>
</comment>
<keyword evidence="1" id="KW-0444">Lipid biosynthesis</keyword>